<dbReference type="AlphaFoldDB" id="D8RSK3"/>
<evidence type="ECO:0000313" key="1">
    <source>
        <dbReference type="EMBL" id="EFJ24880.1"/>
    </source>
</evidence>
<dbReference type="HOGENOM" id="CLU_802647_0_0_1"/>
<sequence length="346" mass="38500">MDSSRTFAYAKIKPMSLFCGKLALRPVVELFPVPALSITRTFDAGGGEAKLCASVEVNGSLGPQWRLKLDWQAANLFRVLVQQGEDVLSIQYSKRIKISKTCQAVATGELDVPSNAFCGNLATSLPARLKIASIKLSQILSKRTKRHKVLPTSTYLKSSREIGHWIDPGYEPGAPGEREFNLDVVNVLERQLRRNGWQVLRPDRDAPNLSWEEYLNWVSRQSLKGTPVLEIHGQGSNADYRGFVLGVIGDPETPLGRELSKDFGIFDMDWSDLAVPCRGGIILESFNSDEVLEMAPWHRACAVRRLANRIITCIERASYANRGARGMIHETRTDGGDVSTLEYPEI</sequence>
<dbReference type="Gramene" id="EFJ24880">
    <property type="protein sequence ID" value="EFJ24880"/>
    <property type="gene ID" value="SELMODRAFT_414383"/>
</dbReference>
<dbReference type="Proteomes" id="UP000001514">
    <property type="component" value="Unassembled WGS sequence"/>
</dbReference>
<reference evidence="1 2" key="1">
    <citation type="journal article" date="2011" name="Science">
        <title>The Selaginella genome identifies genetic changes associated with the evolution of vascular plants.</title>
        <authorList>
            <person name="Banks J.A."/>
            <person name="Nishiyama T."/>
            <person name="Hasebe M."/>
            <person name="Bowman J.L."/>
            <person name="Gribskov M."/>
            <person name="dePamphilis C."/>
            <person name="Albert V.A."/>
            <person name="Aono N."/>
            <person name="Aoyama T."/>
            <person name="Ambrose B.A."/>
            <person name="Ashton N.W."/>
            <person name="Axtell M.J."/>
            <person name="Barker E."/>
            <person name="Barker M.S."/>
            <person name="Bennetzen J.L."/>
            <person name="Bonawitz N.D."/>
            <person name="Chapple C."/>
            <person name="Cheng C."/>
            <person name="Correa L.G."/>
            <person name="Dacre M."/>
            <person name="DeBarry J."/>
            <person name="Dreyer I."/>
            <person name="Elias M."/>
            <person name="Engstrom E.M."/>
            <person name="Estelle M."/>
            <person name="Feng L."/>
            <person name="Finet C."/>
            <person name="Floyd S.K."/>
            <person name="Frommer W.B."/>
            <person name="Fujita T."/>
            <person name="Gramzow L."/>
            <person name="Gutensohn M."/>
            <person name="Harholt J."/>
            <person name="Hattori M."/>
            <person name="Heyl A."/>
            <person name="Hirai T."/>
            <person name="Hiwatashi Y."/>
            <person name="Ishikawa M."/>
            <person name="Iwata M."/>
            <person name="Karol K.G."/>
            <person name="Koehler B."/>
            <person name="Kolukisaoglu U."/>
            <person name="Kubo M."/>
            <person name="Kurata T."/>
            <person name="Lalonde S."/>
            <person name="Li K."/>
            <person name="Li Y."/>
            <person name="Litt A."/>
            <person name="Lyons E."/>
            <person name="Manning G."/>
            <person name="Maruyama T."/>
            <person name="Michael T.P."/>
            <person name="Mikami K."/>
            <person name="Miyazaki S."/>
            <person name="Morinaga S."/>
            <person name="Murata T."/>
            <person name="Mueller-Roeber B."/>
            <person name="Nelson D.R."/>
            <person name="Obara M."/>
            <person name="Oguri Y."/>
            <person name="Olmstead R.G."/>
            <person name="Onodera N."/>
            <person name="Petersen B.L."/>
            <person name="Pils B."/>
            <person name="Prigge M."/>
            <person name="Rensing S.A."/>
            <person name="Riano-Pachon D.M."/>
            <person name="Roberts A.W."/>
            <person name="Sato Y."/>
            <person name="Scheller H.V."/>
            <person name="Schulz B."/>
            <person name="Schulz C."/>
            <person name="Shakirov E.V."/>
            <person name="Shibagaki N."/>
            <person name="Shinohara N."/>
            <person name="Shippen D.E."/>
            <person name="Soerensen I."/>
            <person name="Sotooka R."/>
            <person name="Sugimoto N."/>
            <person name="Sugita M."/>
            <person name="Sumikawa N."/>
            <person name="Tanurdzic M."/>
            <person name="Theissen G."/>
            <person name="Ulvskov P."/>
            <person name="Wakazuki S."/>
            <person name="Weng J.K."/>
            <person name="Willats W.W."/>
            <person name="Wipf D."/>
            <person name="Wolf P.G."/>
            <person name="Yang L."/>
            <person name="Zimmer A.D."/>
            <person name="Zhu Q."/>
            <person name="Mitros T."/>
            <person name="Hellsten U."/>
            <person name="Loque D."/>
            <person name="Otillar R."/>
            <person name="Salamov A."/>
            <person name="Schmutz J."/>
            <person name="Shapiro H."/>
            <person name="Lindquist E."/>
            <person name="Lucas S."/>
            <person name="Rokhsar D."/>
            <person name="Grigoriev I.V."/>
        </authorList>
    </citation>
    <scope>NUCLEOTIDE SEQUENCE [LARGE SCALE GENOMIC DNA]</scope>
</reference>
<evidence type="ECO:0000313" key="2">
    <source>
        <dbReference type="Proteomes" id="UP000001514"/>
    </source>
</evidence>
<organism evidence="2">
    <name type="scientific">Selaginella moellendorffii</name>
    <name type="common">Spikemoss</name>
    <dbReference type="NCBI Taxonomy" id="88036"/>
    <lineage>
        <taxon>Eukaryota</taxon>
        <taxon>Viridiplantae</taxon>
        <taxon>Streptophyta</taxon>
        <taxon>Embryophyta</taxon>
        <taxon>Tracheophyta</taxon>
        <taxon>Lycopodiopsida</taxon>
        <taxon>Selaginellales</taxon>
        <taxon>Selaginellaceae</taxon>
        <taxon>Selaginella</taxon>
    </lineage>
</organism>
<keyword evidence="2" id="KW-1185">Reference proteome</keyword>
<dbReference type="InParanoid" id="D8RSK3"/>
<dbReference type="eggNOG" id="ENOG502SJSE">
    <property type="taxonomic scope" value="Eukaryota"/>
</dbReference>
<dbReference type="KEGG" id="smo:SELMODRAFT_414383"/>
<proteinExistence type="predicted"/>
<dbReference type="EMBL" id="GL377588">
    <property type="protein sequence ID" value="EFJ24880.1"/>
    <property type="molecule type" value="Genomic_DNA"/>
</dbReference>
<accession>D8RSK3</accession>
<protein>
    <submittedName>
        <fullName evidence="1">Uncharacterized protein</fullName>
    </submittedName>
</protein>
<gene>
    <name evidence="1" type="ORF">SELMODRAFT_414383</name>
</gene>
<name>D8RSK3_SELML</name>